<name>A0AC58S4N1_TOBAC</name>
<evidence type="ECO:0000313" key="2">
    <source>
        <dbReference type="RefSeq" id="XP_075079934.1"/>
    </source>
</evidence>
<keyword evidence="1" id="KW-1185">Reference proteome</keyword>
<proteinExistence type="predicted"/>
<sequence>MPYHPAANGQAESSNKVILNILKKKLEDAKGLWPELLLEVLWAYRTAPKTSTGEMPYILVYGTDTVIPVEVEEPSLRYSNKNGPNNDESRLQDLDEVEERRDMAHIRMVAQDQQVERYYNKRANVRPLKVGDYVLKAKTQASKDPNEGKLGTNWDGPYKIIAAANKGAFQLETMEGKLLQNNWNVAHLKYFHF</sequence>
<dbReference type="Proteomes" id="UP000790787">
    <property type="component" value="Chromosome 10"/>
</dbReference>
<reference evidence="2" key="2">
    <citation type="submission" date="2025-08" db="UniProtKB">
        <authorList>
            <consortium name="RefSeq"/>
        </authorList>
    </citation>
    <scope>IDENTIFICATION</scope>
    <source>
        <tissue evidence="2">Leaf</tissue>
    </source>
</reference>
<gene>
    <name evidence="2" type="primary">LOC142165235</name>
</gene>
<reference evidence="1" key="1">
    <citation type="journal article" date="2014" name="Nat. Commun.">
        <title>The tobacco genome sequence and its comparison with those of tomato and potato.</title>
        <authorList>
            <person name="Sierro N."/>
            <person name="Battey J.N."/>
            <person name="Ouadi S."/>
            <person name="Bakaher N."/>
            <person name="Bovet L."/>
            <person name="Willig A."/>
            <person name="Goepfert S."/>
            <person name="Peitsch M.C."/>
            <person name="Ivanov N.V."/>
        </authorList>
    </citation>
    <scope>NUCLEOTIDE SEQUENCE [LARGE SCALE GENOMIC DNA]</scope>
</reference>
<evidence type="ECO:0000313" key="1">
    <source>
        <dbReference type="Proteomes" id="UP000790787"/>
    </source>
</evidence>
<protein>
    <submittedName>
        <fullName evidence="2">Uncharacterized protein LOC142165235</fullName>
    </submittedName>
</protein>
<organism evidence="1 2">
    <name type="scientific">Nicotiana tabacum</name>
    <name type="common">Common tobacco</name>
    <dbReference type="NCBI Taxonomy" id="4097"/>
    <lineage>
        <taxon>Eukaryota</taxon>
        <taxon>Viridiplantae</taxon>
        <taxon>Streptophyta</taxon>
        <taxon>Embryophyta</taxon>
        <taxon>Tracheophyta</taxon>
        <taxon>Spermatophyta</taxon>
        <taxon>Magnoliopsida</taxon>
        <taxon>eudicotyledons</taxon>
        <taxon>Gunneridae</taxon>
        <taxon>Pentapetalae</taxon>
        <taxon>asterids</taxon>
        <taxon>lamiids</taxon>
        <taxon>Solanales</taxon>
        <taxon>Solanaceae</taxon>
        <taxon>Nicotianoideae</taxon>
        <taxon>Nicotianeae</taxon>
        <taxon>Nicotiana</taxon>
    </lineage>
</organism>
<accession>A0AC58S4N1</accession>
<dbReference type="RefSeq" id="XP_075079934.1">
    <property type="nucleotide sequence ID" value="XM_075223833.1"/>
</dbReference>